<dbReference type="Pfam" id="PF13508">
    <property type="entry name" value="Acetyltransf_7"/>
    <property type="match status" value="1"/>
</dbReference>
<dbReference type="AlphaFoldDB" id="A0A8J3QU25"/>
<keyword evidence="3" id="KW-1185">Reference proteome</keyword>
<dbReference type="SUPFAM" id="SSF55729">
    <property type="entry name" value="Acyl-CoA N-acyltransferases (Nat)"/>
    <property type="match status" value="1"/>
</dbReference>
<dbReference type="Gene3D" id="3.40.630.30">
    <property type="match status" value="1"/>
</dbReference>
<comment type="caution">
    <text evidence="2">The sequence shown here is derived from an EMBL/GenBank/DDBJ whole genome shotgun (WGS) entry which is preliminary data.</text>
</comment>
<evidence type="ECO:0000313" key="2">
    <source>
        <dbReference type="EMBL" id="GIH15713.1"/>
    </source>
</evidence>
<dbReference type="EMBL" id="BONZ01000036">
    <property type="protein sequence ID" value="GIH15713.1"/>
    <property type="molecule type" value="Genomic_DNA"/>
</dbReference>
<dbReference type="CDD" id="cd04301">
    <property type="entry name" value="NAT_SF"/>
    <property type="match status" value="1"/>
</dbReference>
<organism evidence="2 3">
    <name type="scientific">Rugosimonospora africana</name>
    <dbReference type="NCBI Taxonomy" id="556532"/>
    <lineage>
        <taxon>Bacteria</taxon>
        <taxon>Bacillati</taxon>
        <taxon>Actinomycetota</taxon>
        <taxon>Actinomycetes</taxon>
        <taxon>Micromonosporales</taxon>
        <taxon>Micromonosporaceae</taxon>
        <taxon>Rugosimonospora</taxon>
    </lineage>
</organism>
<dbReference type="PANTHER" id="PTHR42791">
    <property type="entry name" value="GNAT FAMILY ACETYLTRANSFERASE"/>
    <property type="match status" value="1"/>
</dbReference>
<reference evidence="2" key="1">
    <citation type="submission" date="2021-01" db="EMBL/GenBank/DDBJ databases">
        <title>Whole genome shotgun sequence of Rugosimonospora africana NBRC 104875.</title>
        <authorList>
            <person name="Komaki H."/>
            <person name="Tamura T."/>
        </authorList>
    </citation>
    <scope>NUCLEOTIDE SEQUENCE</scope>
    <source>
        <strain evidence="2">NBRC 104875</strain>
    </source>
</reference>
<dbReference type="PROSITE" id="PS51186">
    <property type="entry name" value="GNAT"/>
    <property type="match status" value="1"/>
</dbReference>
<dbReference type="InterPro" id="IPR016181">
    <property type="entry name" value="Acyl_CoA_acyltransferase"/>
</dbReference>
<protein>
    <submittedName>
        <fullName evidence="2">N-acetyltransferase</fullName>
    </submittedName>
</protein>
<dbReference type="RefSeq" id="WP_203919332.1">
    <property type="nucleotide sequence ID" value="NZ_BONZ01000036.1"/>
</dbReference>
<dbReference type="GO" id="GO:0016747">
    <property type="term" value="F:acyltransferase activity, transferring groups other than amino-acyl groups"/>
    <property type="evidence" value="ECO:0007669"/>
    <property type="project" value="InterPro"/>
</dbReference>
<name>A0A8J3QU25_9ACTN</name>
<evidence type="ECO:0000313" key="3">
    <source>
        <dbReference type="Proteomes" id="UP000642748"/>
    </source>
</evidence>
<evidence type="ECO:0000259" key="1">
    <source>
        <dbReference type="PROSITE" id="PS51186"/>
    </source>
</evidence>
<dbReference type="PANTHER" id="PTHR42791:SF1">
    <property type="entry name" value="N-ACETYLTRANSFERASE DOMAIN-CONTAINING PROTEIN"/>
    <property type="match status" value="1"/>
</dbReference>
<sequence length="207" mass="23005">MTYAIQDLVIRHLDPMDTSGITQLLAAAMGDGPVARWLAPEPSVRRDYAPAYFEIFAEHAVRYGEVYASVDEGGELSGVALWFPLTAPIPGPVDYDRRLKDASGSASGSAFDRARELDAALEAHHPMEPHHYLAFLAVHPRRQGRGIGSALLGRHHARLDAAGIPAYLEANHPRNRDLYLRHGYVVRTEIRLNDGPPIWTMWRKPTP</sequence>
<proteinExistence type="predicted"/>
<accession>A0A8J3QU25</accession>
<gene>
    <name evidence="2" type="ORF">Raf01_38850</name>
</gene>
<dbReference type="InterPro" id="IPR052523">
    <property type="entry name" value="Trichothecene_AcTrans"/>
</dbReference>
<feature type="domain" description="N-acetyltransferase" evidence="1">
    <location>
        <begin position="65"/>
        <end position="207"/>
    </location>
</feature>
<dbReference type="InterPro" id="IPR000182">
    <property type="entry name" value="GNAT_dom"/>
</dbReference>
<dbReference type="Proteomes" id="UP000642748">
    <property type="component" value="Unassembled WGS sequence"/>
</dbReference>